<dbReference type="EMBL" id="MDGQ01000005">
    <property type="protein sequence ID" value="OEJ99865.1"/>
    <property type="molecule type" value="Genomic_DNA"/>
</dbReference>
<dbReference type="PROSITE" id="PS50944">
    <property type="entry name" value="HTH_DTXR"/>
    <property type="match status" value="1"/>
</dbReference>
<keyword evidence="5" id="KW-0963">Cytoplasm</keyword>
<evidence type="ECO:0000256" key="11">
    <source>
        <dbReference type="ARBA" id="ARBA00023211"/>
    </source>
</evidence>
<comment type="subcellular location">
    <subcellularLocation>
        <location evidence="1">Cytoplasm</location>
    </subcellularLocation>
</comment>
<evidence type="ECO:0000256" key="2">
    <source>
        <dbReference type="ARBA" id="ARBA00007871"/>
    </source>
</evidence>
<evidence type="ECO:0000256" key="1">
    <source>
        <dbReference type="ARBA" id="ARBA00004496"/>
    </source>
</evidence>
<keyword evidence="9" id="KW-0010">Activator</keyword>
<dbReference type="InterPro" id="IPR036390">
    <property type="entry name" value="WH_DNA-bd_sf"/>
</dbReference>
<dbReference type="InterPro" id="IPR022689">
    <property type="entry name" value="Iron_dep_repressor"/>
</dbReference>
<dbReference type="PANTHER" id="PTHR33238:SF11">
    <property type="entry name" value="TRANSCRIPTIONAL REGULATOR MNTR"/>
    <property type="match status" value="1"/>
</dbReference>
<dbReference type="GO" id="GO:0003700">
    <property type="term" value="F:DNA-binding transcription factor activity"/>
    <property type="evidence" value="ECO:0007669"/>
    <property type="project" value="InterPro"/>
</dbReference>
<evidence type="ECO:0000256" key="10">
    <source>
        <dbReference type="ARBA" id="ARBA00023163"/>
    </source>
</evidence>
<dbReference type="InterPro" id="IPR036388">
    <property type="entry name" value="WH-like_DNA-bd_sf"/>
</dbReference>
<evidence type="ECO:0000313" key="15">
    <source>
        <dbReference type="EMBL" id="OEJ99865.1"/>
    </source>
</evidence>
<keyword evidence="10" id="KW-0804">Transcription</keyword>
<keyword evidence="6" id="KW-0678">Repressor</keyword>
<evidence type="ECO:0000256" key="6">
    <source>
        <dbReference type="ARBA" id="ARBA00022491"/>
    </source>
</evidence>
<comment type="subunit">
    <text evidence="3">Homodimer.</text>
</comment>
<protein>
    <recommendedName>
        <fullName evidence="4">Transcriptional regulator MntR</fullName>
    </recommendedName>
    <alternativeName>
        <fullName evidence="13">Manganese transport regulator</fullName>
    </alternativeName>
</protein>
<dbReference type="GO" id="GO:0003677">
    <property type="term" value="F:DNA binding"/>
    <property type="evidence" value="ECO:0007669"/>
    <property type="project" value="UniProtKB-KW"/>
</dbReference>
<evidence type="ECO:0000256" key="7">
    <source>
        <dbReference type="ARBA" id="ARBA00023015"/>
    </source>
</evidence>
<evidence type="ECO:0000256" key="8">
    <source>
        <dbReference type="ARBA" id="ARBA00023125"/>
    </source>
</evidence>
<dbReference type="SMART" id="SM00529">
    <property type="entry name" value="HTH_DTXR"/>
    <property type="match status" value="1"/>
</dbReference>
<keyword evidence="7" id="KW-0805">Transcription regulation</keyword>
<comment type="caution">
    <text evidence="15">The sequence shown here is derived from an EMBL/GenBank/DDBJ whole genome shotgun (WGS) entry which is preliminary data.</text>
</comment>
<comment type="similarity">
    <text evidence="2">Belongs to the DtxR/MntR family.</text>
</comment>
<evidence type="ECO:0000256" key="4">
    <source>
        <dbReference type="ARBA" id="ARBA00022386"/>
    </source>
</evidence>
<keyword evidence="8" id="KW-0238">DNA-binding</keyword>
<dbReference type="InterPro" id="IPR050536">
    <property type="entry name" value="DtxR_MntR_Metal-Reg"/>
</dbReference>
<dbReference type="SUPFAM" id="SSF46785">
    <property type="entry name" value="Winged helix' DNA-binding domain"/>
    <property type="match status" value="1"/>
</dbReference>
<evidence type="ECO:0000256" key="12">
    <source>
        <dbReference type="ARBA" id="ARBA00025185"/>
    </source>
</evidence>
<comment type="function">
    <text evidence="12">In the presence of manganese, represses expression of mntH and mntS. Up-regulates expression of mntP.</text>
</comment>
<dbReference type="GO" id="GO:0005737">
    <property type="term" value="C:cytoplasm"/>
    <property type="evidence" value="ECO:0007669"/>
    <property type="project" value="UniProtKB-SubCell"/>
</dbReference>
<proteinExistence type="inferred from homology"/>
<dbReference type="Proteomes" id="UP000095552">
    <property type="component" value="Unassembled WGS sequence"/>
</dbReference>
<dbReference type="SUPFAM" id="SSF47979">
    <property type="entry name" value="Iron-dependent repressor protein, dimerization domain"/>
    <property type="match status" value="1"/>
</dbReference>
<evidence type="ECO:0000256" key="3">
    <source>
        <dbReference type="ARBA" id="ARBA00011738"/>
    </source>
</evidence>
<organism evidence="15 16">
    <name type="scientific">Roseivirga misakiensis</name>
    <dbReference type="NCBI Taxonomy" id="1563681"/>
    <lineage>
        <taxon>Bacteria</taxon>
        <taxon>Pseudomonadati</taxon>
        <taxon>Bacteroidota</taxon>
        <taxon>Cytophagia</taxon>
        <taxon>Cytophagales</taxon>
        <taxon>Roseivirgaceae</taxon>
        <taxon>Roseivirga</taxon>
    </lineage>
</organism>
<evidence type="ECO:0000259" key="14">
    <source>
        <dbReference type="PROSITE" id="PS50944"/>
    </source>
</evidence>
<dbReference type="RefSeq" id="WP_069835328.1">
    <property type="nucleotide sequence ID" value="NZ_MDGQ01000005.1"/>
</dbReference>
<dbReference type="GO" id="GO:0046914">
    <property type="term" value="F:transition metal ion binding"/>
    <property type="evidence" value="ECO:0007669"/>
    <property type="project" value="InterPro"/>
</dbReference>
<dbReference type="InterPro" id="IPR038157">
    <property type="entry name" value="FeoA_core_dom"/>
</dbReference>
<dbReference type="Pfam" id="PF02742">
    <property type="entry name" value="Fe_dep_repr_C"/>
    <property type="match status" value="1"/>
</dbReference>
<dbReference type="OrthoDB" id="9791355at2"/>
<dbReference type="PANTHER" id="PTHR33238">
    <property type="entry name" value="IRON (METAL) DEPENDENT REPRESSOR, DTXR FAMILY"/>
    <property type="match status" value="1"/>
</dbReference>
<reference evidence="15 16" key="1">
    <citation type="submission" date="2016-08" db="EMBL/GenBank/DDBJ databases">
        <title>Draft genome of Fabibacter sp. strain SK-8.</title>
        <authorList>
            <person name="Wong S.-K."/>
            <person name="Hamasaki K."/>
            <person name="Yoshizawa S."/>
        </authorList>
    </citation>
    <scope>NUCLEOTIDE SEQUENCE [LARGE SCALE GENOMIC DNA]</scope>
    <source>
        <strain evidence="15 16">SK-8</strain>
    </source>
</reference>
<name>A0A1E5SL58_9BACT</name>
<dbReference type="Gene3D" id="2.30.30.90">
    <property type="match status" value="1"/>
</dbReference>
<keyword evidence="11" id="KW-0464">Manganese</keyword>
<dbReference type="InterPro" id="IPR022687">
    <property type="entry name" value="HTH_DTXR"/>
</dbReference>
<dbReference type="InterPro" id="IPR036421">
    <property type="entry name" value="Fe_dep_repressor_sf"/>
</dbReference>
<dbReference type="GO" id="GO:0046983">
    <property type="term" value="F:protein dimerization activity"/>
    <property type="evidence" value="ECO:0007669"/>
    <property type="project" value="InterPro"/>
</dbReference>
<keyword evidence="16" id="KW-1185">Reference proteome</keyword>
<dbReference type="STRING" id="1563681.BFP71_09960"/>
<dbReference type="Gene3D" id="1.10.60.10">
    <property type="entry name" value="Iron dependent repressor, metal binding and dimerisation domain"/>
    <property type="match status" value="1"/>
</dbReference>
<gene>
    <name evidence="15" type="ORF">BFP71_09960</name>
</gene>
<dbReference type="Pfam" id="PF01325">
    <property type="entry name" value="Fe_dep_repress"/>
    <property type="match status" value="1"/>
</dbReference>
<accession>A0A1E5SL58</accession>
<evidence type="ECO:0000313" key="16">
    <source>
        <dbReference type="Proteomes" id="UP000095552"/>
    </source>
</evidence>
<evidence type="ECO:0000256" key="9">
    <source>
        <dbReference type="ARBA" id="ARBA00023159"/>
    </source>
</evidence>
<dbReference type="AlphaFoldDB" id="A0A1E5SL58"/>
<feature type="domain" description="HTH dtxR-type" evidence="14">
    <location>
        <begin position="1"/>
        <end position="63"/>
    </location>
</feature>
<evidence type="ECO:0000256" key="5">
    <source>
        <dbReference type="ARBA" id="ARBA00022490"/>
    </source>
</evidence>
<sequence length="218" mass="24968">MASQTAENYLKAIFYLSKKKEEVNVSELSTVLGVSKPTVNSMIKTLSNQGMVKHEKYRPLVMTKKGKTAAALIIRKHRLTEMFLVEKMGFGWEEVHEIAEQVEHISSQKLFDRMEELLAYPSVDPHGSPIPDKDGNFRQTNFRPLSHFNIGDTVIFKALEDSEQDLLLFLNNKSIELNMELRIESKEAFDQSMQVTYGKNTHTMLSQRVCDSLLVELK</sequence>
<dbReference type="InterPro" id="IPR001367">
    <property type="entry name" value="Fe_dep_repressor"/>
</dbReference>
<evidence type="ECO:0000256" key="13">
    <source>
        <dbReference type="ARBA" id="ARBA00032593"/>
    </source>
</evidence>
<dbReference type="Gene3D" id="1.10.10.10">
    <property type="entry name" value="Winged helix-like DNA-binding domain superfamily/Winged helix DNA-binding domain"/>
    <property type="match status" value="1"/>
</dbReference>